<gene>
    <name evidence="2" type="ORF">DL546_005945</name>
</gene>
<evidence type="ECO:0000313" key="3">
    <source>
        <dbReference type="Proteomes" id="UP000275385"/>
    </source>
</evidence>
<dbReference type="OrthoDB" id="5371510at2759"/>
<feature type="compositionally biased region" description="Acidic residues" evidence="1">
    <location>
        <begin position="715"/>
        <end position="758"/>
    </location>
</feature>
<accession>A0A420YFS0</accession>
<name>A0A420YFS0_9PEZI</name>
<organism evidence="2 3">
    <name type="scientific">Coniochaeta pulveracea</name>
    <dbReference type="NCBI Taxonomy" id="177199"/>
    <lineage>
        <taxon>Eukaryota</taxon>
        <taxon>Fungi</taxon>
        <taxon>Dikarya</taxon>
        <taxon>Ascomycota</taxon>
        <taxon>Pezizomycotina</taxon>
        <taxon>Sordariomycetes</taxon>
        <taxon>Sordariomycetidae</taxon>
        <taxon>Coniochaetales</taxon>
        <taxon>Coniochaetaceae</taxon>
        <taxon>Coniochaeta</taxon>
    </lineage>
</organism>
<evidence type="ECO:0000313" key="2">
    <source>
        <dbReference type="EMBL" id="RKU46772.1"/>
    </source>
</evidence>
<reference evidence="2 3" key="1">
    <citation type="submission" date="2018-08" db="EMBL/GenBank/DDBJ databases">
        <title>Draft genome of the lignicolous fungus Coniochaeta pulveracea.</title>
        <authorList>
            <person name="Borstlap C.J."/>
            <person name="De Witt R.N."/>
            <person name="Botha A."/>
            <person name="Volschenk H."/>
        </authorList>
    </citation>
    <scope>NUCLEOTIDE SEQUENCE [LARGE SCALE GENOMIC DNA]</scope>
    <source>
        <strain evidence="2 3">CAB683</strain>
    </source>
</reference>
<dbReference type="AlphaFoldDB" id="A0A420YFS0"/>
<feature type="region of interest" description="Disordered" evidence="1">
    <location>
        <begin position="697"/>
        <end position="758"/>
    </location>
</feature>
<dbReference type="STRING" id="177199.A0A420YFS0"/>
<protein>
    <submittedName>
        <fullName evidence="2">Uncharacterized protein</fullName>
    </submittedName>
</protein>
<sequence length="758" mass="84614">MSSAENDALRRHRKELLELSSHGRGVQGTGNVLCIVNLPSPNDDDYDCNNMPIHPQYTVRIPYENFVATFPARKIEQLFRPRRLGNARKLHQKLLESLDGVDYVLDFTPPEMDDVADLVTLLWLPEDVKTWWAAGYYVPSPHMRQGAFGAKRLMADKSVGAIMTLGHDDICSCGKGDGMQEMWANTEKQLTVPGIYDGPHVPYYRKIQDYCRVRHCLGVVRLLRALSGNTDVLINSATRMWTIAQLAINMEVPDLVRGNITQWFSAMPNSKFIEMNPEVSFQLALGLKMVDVLIASFRILVAERVVELAAPARSPDLPTHTWAGRKRFSYDLSQDPVGYAAQAMCERLTTKLKGMLSMESVPVPEWEKLQYFGSVISQSASRVVQGPETELLEAYAMLANEIKSILNTYIHDALDEPAVRSNQMSDSIQAQRAHWANTESWKFPSINSLYYPLTREQRACLPFFWAHLKDVLPVYQMFEKQNSARLNLDELTNRFNLLLQKALSSGTIHLDANRLDGWLRRTTVEVLGLPERAAYFSFSQFGYEYDKEGIELIMSDHLLTNLEDSELKYLPIWAGGNDDGSGGVFQAELPEAFLGPTEPGPVYHTGYTVASDADSSTLGFNTGSASSFSDLGMNKLDLDSNDDATTVAGASNQMQYTHTTGATDPLPNTVVSMSTTSEAFTDNHDDNAYAEAKYAQPAAHKHLSQTPDRVVDGSTSEEDMDAWSFDNDDEVLDLEPDSDGDTVLDDAGEDEEDDFSLL</sequence>
<dbReference type="EMBL" id="QVQW01000012">
    <property type="protein sequence ID" value="RKU46772.1"/>
    <property type="molecule type" value="Genomic_DNA"/>
</dbReference>
<evidence type="ECO:0000256" key="1">
    <source>
        <dbReference type="SAM" id="MobiDB-lite"/>
    </source>
</evidence>
<proteinExistence type="predicted"/>
<keyword evidence="3" id="KW-1185">Reference proteome</keyword>
<dbReference type="Proteomes" id="UP000275385">
    <property type="component" value="Unassembled WGS sequence"/>
</dbReference>
<comment type="caution">
    <text evidence="2">The sequence shown here is derived from an EMBL/GenBank/DDBJ whole genome shotgun (WGS) entry which is preliminary data.</text>
</comment>